<gene>
    <name evidence="2" type="ORF">ILEXP_LOCUS48280</name>
</gene>
<dbReference type="PANTHER" id="PTHR36316:SF1">
    <property type="entry name" value="OS06G0213900 PROTEIN"/>
    <property type="match status" value="1"/>
</dbReference>
<keyword evidence="1" id="KW-0812">Transmembrane</keyword>
<proteinExistence type="predicted"/>
<protein>
    <submittedName>
        <fullName evidence="2">Uncharacterized protein</fullName>
    </submittedName>
</protein>
<dbReference type="AlphaFoldDB" id="A0ABC8UAF2"/>
<keyword evidence="3" id="KW-1185">Reference proteome</keyword>
<evidence type="ECO:0000313" key="2">
    <source>
        <dbReference type="EMBL" id="CAK9178355.1"/>
    </source>
</evidence>
<comment type="caution">
    <text evidence="2">The sequence shown here is derived from an EMBL/GenBank/DDBJ whole genome shotgun (WGS) entry which is preliminary data.</text>
</comment>
<keyword evidence="1" id="KW-0472">Membrane</keyword>
<evidence type="ECO:0000313" key="3">
    <source>
        <dbReference type="Proteomes" id="UP001642360"/>
    </source>
</evidence>
<keyword evidence="1" id="KW-1133">Transmembrane helix</keyword>
<name>A0ABC8UAF2_9AQUA</name>
<sequence length="134" mass="14774">MGKEPDTYDPDKALRNSLRFSVSAMAQPAPPTSSAAAGVRNSQKSIGFIANAVKRKHSFIQFFMMTGILLLSVRSVGQKYRINDLRGDTSALKQEQEDLTGRMNHIKRGLLAEAAREPSGLFASRLHHLFGDDN</sequence>
<accession>A0ABC8UAF2</accession>
<organism evidence="2 3">
    <name type="scientific">Ilex paraguariensis</name>
    <name type="common">yerba mate</name>
    <dbReference type="NCBI Taxonomy" id="185542"/>
    <lineage>
        <taxon>Eukaryota</taxon>
        <taxon>Viridiplantae</taxon>
        <taxon>Streptophyta</taxon>
        <taxon>Embryophyta</taxon>
        <taxon>Tracheophyta</taxon>
        <taxon>Spermatophyta</taxon>
        <taxon>Magnoliopsida</taxon>
        <taxon>eudicotyledons</taxon>
        <taxon>Gunneridae</taxon>
        <taxon>Pentapetalae</taxon>
        <taxon>asterids</taxon>
        <taxon>campanulids</taxon>
        <taxon>Aquifoliales</taxon>
        <taxon>Aquifoliaceae</taxon>
        <taxon>Ilex</taxon>
    </lineage>
</organism>
<dbReference type="Proteomes" id="UP001642360">
    <property type="component" value="Unassembled WGS sequence"/>
</dbReference>
<feature type="transmembrane region" description="Helical" evidence="1">
    <location>
        <begin position="59"/>
        <end position="77"/>
    </location>
</feature>
<evidence type="ECO:0000256" key="1">
    <source>
        <dbReference type="SAM" id="Phobius"/>
    </source>
</evidence>
<dbReference type="PANTHER" id="PTHR36316">
    <property type="entry name" value="OS06G0213900 PROTEIN"/>
    <property type="match status" value="1"/>
</dbReference>
<reference evidence="2 3" key="1">
    <citation type="submission" date="2024-02" db="EMBL/GenBank/DDBJ databases">
        <authorList>
            <person name="Vignale AGUSTIN F."/>
            <person name="Sosa J E."/>
            <person name="Modenutti C."/>
        </authorList>
    </citation>
    <scope>NUCLEOTIDE SEQUENCE [LARGE SCALE GENOMIC DNA]</scope>
</reference>
<dbReference type="EMBL" id="CAUOFW020007279">
    <property type="protein sequence ID" value="CAK9178355.1"/>
    <property type="molecule type" value="Genomic_DNA"/>
</dbReference>